<feature type="compositionally biased region" description="Gly residues" evidence="1">
    <location>
        <begin position="58"/>
        <end position="71"/>
    </location>
</feature>
<organism evidence="2 3">
    <name type="scientific">Vibrio chagasii</name>
    <dbReference type="NCBI Taxonomy" id="170679"/>
    <lineage>
        <taxon>Bacteria</taxon>
        <taxon>Pseudomonadati</taxon>
        <taxon>Pseudomonadota</taxon>
        <taxon>Gammaproteobacteria</taxon>
        <taxon>Vibrionales</taxon>
        <taxon>Vibrionaceae</taxon>
        <taxon>Vibrio</taxon>
    </lineage>
</organism>
<gene>
    <name evidence="2" type="ORF">F0245_22170</name>
</gene>
<dbReference type="RefSeq" id="WP_171369265.1">
    <property type="nucleotide sequence ID" value="NZ_VTXW01000033.1"/>
</dbReference>
<feature type="region of interest" description="Disordered" evidence="1">
    <location>
        <begin position="1"/>
        <end position="74"/>
    </location>
</feature>
<dbReference type="EMBL" id="VTXW01000033">
    <property type="protein sequence ID" value="NOH36029.1"/>
    <property type="molecule type" value="Genomic_DNA"/>
</dbReference>
<evidence type="ECO:0000256" key="1">
    <source>
        <dbReference type="SAM" id="MobiDB-lite"/>
    </source>
</evidence>
<reference evidence="2 3" key="1">
    <citation type="submission" date="2019-09" db="EMBL/GenBank/DDBJ databases">
        <title>Draft genome sequencing and comparative genomics of hatchery-associated Vibrios.</title>
        <authorList>
            <person name="Kehlet-Delgado H."/>
            <person name="Mueller R.S."/>
        </authorList>
    </citation>
    <scope>NUCLEOTIDE SEQUENCE [LARGE SCALE GENOMIC DNA]</scope>
    <source>
        <strain evidence="2 3">00-90-10</strain>
    </source>
</reference>
<sequence length="127" mass="12542">MSGLNGIGGPGPSMNPMGMGLMGGAQNIQPQEAGMSQRGAAAPKEINYGGDEQMAGSAKGGGQSQGAGQGGSSLDKLIEQIIKNMMEEMQSKGPGQEGAQPGGGQGAGGIENKIKQVIQNLMGGLGN</sequence>
<dbReference type="Proteomes" id="UP000525336">
    <property type="component" value="Unassembled WGS sequence"/>
</dbReference>
<evidence type="ECO:0000313" key="2">
    <source>
        <dbReference type="EMBL" id="NOH36029.1"/>
    </source>
</evidence>
<comment type="caution">
    <text evidence="2">The sequence shown here is derived from an EMBL/GenBank/DDBJ whole genome shotgun (WGS) entry which is preliminary data.</text>
</comment>
<feature type="region of interest" description="Disordered" evidence="1">
    <location>
        <begin position="88"/>
        <end position="111"/>
    </location>
</feature>
<feature type="compositionally biased region" description="Gly residues" evidence="1">
    <location>
        <begin position="1"/>
        <end position="11"/>
    </location>
</feature>
<proteinExistence type="predicted"/>
<protein>
    <submittedName>
        <fullName evidence="2">Uncharacterized protein</fullName>
    </submittedName>
</protein>
<feature type="compositionally biased region" description="Gly residues" evidence="1">
    <location>
        <begin position="100"/>
        <end position="109"/>
    </location>
</feature>
<dbReference type="AlphaFoldDB" id="A0A7Y3YSQ1"/>
<accession>A0A7Y3YSQ1</accession>
<name>A0A7Y3YSQ1_9VIBR</name>
<evidence type="ECO:0000313" key="3">
    <source>
        <dbReference type="Proteomes" id="UP000525336"/>
    </source>
</evidence>